<keyword evidence="8" id="KW-1185">Reference proteome</keyword>
<dbReference type="InterPro" id="IPR051013">
    <property type="entry name" value="MBL_superfamily_lactonases"/>
</dbReference>
<dbReference type="SUPFAM" id="SSF56281">
    <property type="entry name" value="Metallo-hydrolase/oxidoreductase"/>
    <property type="match status" value="1"/>
</dbReference>
<dbReference type="PANTHER" id="PTHR42978">
    <property type="entry name" value="QUORUM-QUENCHING LACTONASE YTNP-RELATED-RELATED"/>
    <property type="match status" value="1"/>
</dbReference>
<evidence type="ECO:0000256" key="1">
    <source>
        <dbReference type="ARBA" id="ARBA00001947"/>
    </source>
</evidence>
<sequence length="259" mass="28730">MTDVTTEDTWTIEPVCLGEFPILERSAFTYMRGYGEKFSAPAIGFVLRSRWGTVLLDTGPGDPAGNDGLHSTWTRTPEQELVTALRSVGVEADELEWVILSHLHYDHCSDLDLFPRATFVVQAEELRSAVDPVRPQRGMYEFGFEGRIPPWMTVTSQLRTVRGDTTLFPGLDLILLPGHTPGLHGVLVQTTGGPHLIAVDLVSVLDNWGAGGPDDWIAPGIHVDLAACERSFERIRETGARVIATHDWRTFDHARYPAE</sequence>
<dbReference type="Gene3D" id="3.60.15.10">
    <property type="entry name" value="Ribonuclease Z/Hydroxyacylglutathione hydrolase-like"/>
    <property type="match status" value="1"/>
</dbReference>
<dbReference type="Pfam" id="PF00753">
    <property type="entry name" value="Lactamase_B"/>
    <property type="match status" value="1"/>
</dbReference>
<comment type="caution">
    <text evidence="7">The sequence shown here is derived from an EMBL/GenBank/DDBJ whole genome shotgun (WGS) entry which is preliminary data.</text>
</comment>
<evidence type="ECO:0000256" key="5">
    <source>
        <dbReference type="ARBA" id="ARBA00022833"/>
    </source>
</evidence>
<dbReference type="SMART" id="SM00849">
    <property type="entry name" value="Lactamase_B"/>
    <property type="match status" value="1"/>
</dbReference>
<comment type="similarity">
    <text evidence="2">Belongs to the metallo-beta-lactamase superfamily.</text>
</comment>
<gene>
    <name evidence="7" type="ORF">BKA02_001320</name>
</gene>
<keyword evidence="3" id="KW-0479">Metal-binding</keyword>
<name>A0A7Y9JMD0_9MICO</name>
<dbReference type="CDD" id="cd07729">
    <property type="entry name" value="AHL_lactonase_MBL-fold"/>
    <property type="match status" value="1"/>
</dbReference>
<keyword evidence="5" id="KW-0862">Zinc</keyword>
<dbReference type="Proteomes" id="UP000552045">
    <property type="component" value="Unassembled WGS sequence"/>
</dbReference>
<keyword evidence="4 7" id="KW-0378">Hydrolase</keyword>
<proteinExistence type="inferred from homology"/>
<dbReference type="RefSeq" id="WP_179432446.1">
    <property type="nucleotide sequence ID" value="NZ_BAABLC010000001.1"/>
</dbReference>
<feature type="domain" description="Metallo-beta-lactamase" evidence="6">
    <location>
        <begin position="41"/>
        <end position="246"/>
    </location>
</feature>
<comment type="cofactor">
    <cofactor evidence="1">
        <name>Zn(2+)</name>
        <dbReference type="ChEBI" id="CHEBI:29105"/>
    </cofactor>
</comment>
<dbReference type="PANTHER" id="PTHR42978:SF2">
    <property type="entry name" value="102 KBASES UNSTABLE REGION: FROM 1 TO 119443"/>
    <property type="match status" value="1"/>
</dbReference>
<dbReference type="InterPro" id="IPR001279">
    <property type="entry name" value="Metallo-B-lactamas"/>
</dbReference>
<dbReference type="AlphaFoldDB" id="A0A7Y9JMD0"/>
<dbReference type="EMBL" id="JACCBH010000001">
    <property type="protein sequence ID" value="NYD54265.1"/>
    <property type="molecule type" value="Genomic_DNA"/>
</dbReference>
<organism evidence="7 8">
    <name type="scientific">Microbacterium pseudoresistens</name>
    <dbReference type="NCBI Taxonomy" id="640634"/>
    <lineage>
        <taxon>Bacteria</taxon>
        <taxon>Bacillati</taxon>
        <taxon>Actinomycetota</taxon>
        <taxon>Actinomycetes</taxon>
        <taxon>Micrococcales</taxon>
        <taxon>Microbacteriaceae</taxon>
        <taxon>Microbacterium</taxon>
    </lineage>
</organism>
<evidence type="ECO:0000256" key="3">
    <source>
        <dbReference type="ARBA" id="ARBA00022723"/>
    </source>
</evidence>
<evidence type="ECO:0000256" key="4">
    <source>
        <dbReference type="ARBA" id="ARBA00022801"/>
    </source>
</evidence>
<evidence type="ECO:0000313" key="8">
    <source>
        <dbReference type="Proteomes" id="UP000552045"/>
    </source>
</evidence>
<evidence type="ECO:0000256" key="2">
    <source>
        <dbReference type="ARBA" id="ARBA00007749"/>
    </source>
</evidence>
<reference evidence="7 8" key="1">
    <citation type="submission" date="2020-07" db="EMBL/GenBank/DDBJ databases">
        <title>Sequencing the genomes of 1000 actinobacteria strains.</title>
        <authorList>
            <person name="Klenk H.-P."/>
        </authorList>
    </citation>
    <scope>NUCLEOTIDE SEQUENCE [LARGE SCALE GENOMIC DNA]</scope>
    <source>
        <strain evidence="7 8">DSM 22185</strain>
    </source>
</reference>
<dbReference type="InterPro" id="IPR036866">
    <property type="entry name" value="RibonucZ/Hydroxyglut_hydro"/>
</dbReference>
<accession>A0A7Y9JMD0</accession>
<evidence type="ECO:0000313" key="7">
    <source>
        <dbReference type="EMBL" id="NYD54265.1"/>
    </source>
</evidence>
<dbReference type="GO" id="GO:0016787">
    <property type="term" value="F:hydrolase activity"/>
    <property type="evidence" value="ECO:0007669"/>
    <property type="project" value="UniProtKB-KW"/>
</dbReference>
<evidence type="ECO:0000259" key="6">
    <source>
        <dbReference type="SMART" id="SM00849"/>
    </source>
</evidence>
<protein>
    <submittedName>
        <fullName evidence="7">Glyoxylase-like metal-dependent hydrolase (Beta-lactamase superfamily II)</fullName>
    </submittedName>
</protein>
<dbReference type="GO" id="GO:0046872">
    <property type="term" value="F:metal ion binding"/>
    <property type="evidence" value="ECO:0007669"/>
    <property type="project" value="UniProtKB-KW"/>
</dbReference>